<name>W0JV85_9EURY</name>
<dbReference type="RefSeq" id="WP_049952635.1">
    <property type="nucleotide sequence ID" value="NZ_CP007055.1"/>
</dbReference>
<organism evidence="2 3">
    <name type="scientific">Halostagnicola larsenii XH-48</name>
    <dbReference type="NCBI Taxonomy" id="797299"/>
    <lineage>
        <taxon>Archaea</taxon>
        <taxon>Methanobacteriati</taxon>
        <taxon>Methanobacteriota</taxon>
        <taxon>Stenosarchaea group</taxon>
        <taxon>Halobacteria</taxon>
        <taxon>Halobacteriales</taxon>
        <taxon>Natrialbaceae</taxon>
        <taxon>Halostagnicola</taxon>
    </lineage>
</organism>
<evidence type="ECO:0000313" key="1">
    <source>
        <dbReference type="EMBL" id="AHG00906.1"/>
    </source>
</evidence>
<dbReference type="GeneID" id="25145174"/>
<dbReference type="AlphaFoldDB" id="W0JV85"/>
<keyword evidence="3" id="KW-1185">Reference proteome</keyword>
<proteinExistence type="predicted"/>
<dbReference type="EMBL" id="CP007055">
    <property type="protein sequence ID" value="AHG00906.1"/>
    <property type="molecule type" value="Genomic_DNA"/>
</dbReference>
<protein>
    <submittedName>
        <fullName evidence="2">Uncharacterized protein</fullName>
    </submittedName>
</protein>
<accession>W0JV85</accession>
<reference evidence="2 3" key="1">
    <citation type="submission" date="2014-01" db="EMBL/GenBank/DDBJ databases">
        <authorList>
            <consortium name="DOE Joint Genome Institute"/>
            <person name="Anderson I."/>
            <person name="Huntemann M."/>
            <person name="Han J."/>
            <person name="Chen A."/>
            <person name="Kyrpides N."/>
            <person name="Mavromatis K."/>
            <person name="Markowitz V."/>
            <person name="Palaniappan K."/>
            <person name="Ivanova N."/>
            <person name="Schaumberg A."/>
            <person name="Pati A."/>
            <person name="Liolios K."/>
            <person name="Nordberg H.P."/>
            <person name="Cantor M.N."/>
            <person name="Hua S.X."/>
            <person name="Woyke T."/>
        </authorList>
    </citation>
    <scope>NUCLEOTIDE SEQUENCE [LARGE SCALE GENOMIC DNA]</scope>
    <source>
        <strain evidence="2 3">XH-48</strain>
    </source>
</reference>
<dbReference type="Proteomes" id="UP000019024">
    <property type="component" value="Chromosome"/>
</dbReference>
<evidence type="ECO:0000313" key="3">
    <source>
        <dbReference type="Proteomes" id="UP000019024"/>
    </source>
</evidence>
<evidence type="ECO:0000313" key="2">
    <source>
        <dbReference type="EMBL" id="AHG00953.1"/>
    </source>
</evidence>
<sequence length="177" mass="19408">MPSDDYTNPHDPEGCRAVIPLSDGIRIILADGTVAHLQVTTDDGDELTEITGHPSGGGVFGGIDHDTRVEIGIISDHEAAQHPMVQEALEDLGFWGEVEDDKDELLGYVYYSPAEEDDRSRMVCVDCEPSTELPEDMERANVRDNGSYGDVVPYQECAECGEVMRPDPDPLEVNDDD</sequence>
<dbReference type="KEGG" id="hlr:HALLA_12030"/>
<dbReference type="KEGG" id="hlr:HALLA_11740"/>
<gene>
    <name evidence="1" type="ORF">HALLA_11740</name>
    <name evidence="2" type="ORF">HALLA_12030</name>
</gene>
<dbReference type="STRING" id="797299.HALLA_11740"/>
<dbReference type="HOGENOM" id="CLU_1514571_0_0_2"/>
<dbReference type="EMBL" id="CP007055">
    <property type="protein sequence ID" value="AHG00953.1"/>
    <property type="molecule type" value="Genomic_DNA"/>
</dbReference>